<dbReference type="OrthoDB" id="9816221at2"/>
<dbReference type="GO" id="GO:0046933">
    <property type="term" value="F:proton-transporting ATP synthase activity, rotational mechanism"/>
    <property type="evidence" value="ECO:0007669"/>
    <property type="project" value="UniProtKB-UniRule"/>
</dbReference>
<dbReference type="PRINTS" id="PR00125">
    <property type="entry name" value="ATPASEDELTA"/>
</dbReference>
<evidence type="ECO:0000256" key="7">
    <source>
        <dbReference type="ARBA" id="ARBA00023310"/>
    </source>
</evidence>
<protein>
    <recommendedName>
        <fullName evidence="8">ATP synthase subunit delta</fullName>
    </recommendedName>
    <alternativeName>
        <fullName evidence="8">ATP synthase F(1) sector subunit delta</fullName>
    </alternativeName>
    <alternativeName>
        <fullName evidence="8">F-type ATPase subunit delta</fullName>
        <shortName evidence="8">F-ATPase subunit delta</shortName>
    </alternativeName>
</protein>
<keyword evidence="3 8" id="KW-0375">Hydrogen ion transport</keyword>
<dbReference type="HAMAP" id="MF_01416">
    <property type="entry name" value="ATP_synth_delta_bact"/>
    <property type="match status" value="1"/>
</dbReference>
<dbReference type="Pfam" id="PF00213">
    <property type="entry name" value="OSCP"/>
    <property type="match status" value="1"/>
</dbReference>
<comment type="similarity">
    <text evidence="8">Belongs to the ATPase delta chain family.</text>
</comment>
<dbReference type="SUPFAM" id="SSF47928">
    <property type="entry name" value="N-terminal domain of the delta subunit of the F1F0-ATP synthase"/>
    <property type="match status" value="1"/>
</dbReference>
<evidence type="ECO:0000256" key="5">
    <source>
        <dbReference type="ARBA" id="ARBA00023136"/>
    </source>
</evidence>
<keyword evidence="7 8" id="KW-0066">ATP synthesis</keyword>
<dbReference type="EMBL" id="JJOA01000012">
    <property type="protein sequence ID" value="KEA58999.1"/>
    <property type="molecule type" value="Genomic_DNA"/>
</dbReference>
<dbReference type="Gene3D" id="1.10.520.20">
    <property type="entry name" value="N-terminal domain of the delta subunit of the F1F0-ATP synthase"/>
    <property type="match status" value="1"/>
</dbReference>
<keyword evidence="5 8" id="KW-0472">Membrane</keyword>
<sequence>MAELATIARPYAEALFRVAEGGDIAAWSTLVQELAQVARLPEVLSVASSPKVTRTQVAELLLAAVKSPLAAGAEAKNFVQMLVDNHRIALLPEIAEQFEALKNEREGAADAEIVSAFPLNGADLDSLVSGLERKFKRKLKPTVEVDSSLIGGVRVTVGDEVLDTSVRARLASMQAALTA</sequence>
<dbReference type="AlphaFoldDB" id="A0A071MDK3"/>
<proteinExistence type="inferred from homology"/>
<dbReference type="GO" id="GO:0045259">
    <property type="term" value="C:proton-transporting ATP synthase complex"/>
    <property type="evidence" value="ECO:0007669"/>
    <property type="project" value="UniProtKB-KW"/>
</dbReference>
<keyword evidence="4 8" id="KW-0406">Ion transport</keyword>
<keyword evidence="8" id="KW-1003">Cell membrane</keyword>
<comment type="function">
    <text evidence="8">F(1)F(0) ATP synthase produces ATP from ADP in the presence of a proton or sodium gradient. F-type ATPases consist of two structural domains, F(1) containing the extramembraneous catalytic core and F(0) containing the membrane proton channel, linked together by a central stalk and a peripheral stalk. During catalysis, ATP synthesis in the catalytic domain of F(1) is coupled via a rotary mechanism of the central stalk subunits to proton translocation.</text>
</comment>
<accession>A0A071MDK3</accession>
<comment type="caution">
    <text evidence="9">The sequence shown here is derived from an EMBL/GenBank/DDBJ whole genome shotgun (WGS) entry which is preliminary data.</text>
</comment>
<keyword evidence="2 8" id="KW-0813">Transport</keyword>
<dbReference type="InterPro" id="IPR026015">
    <property type="entry name" value="ATP_synth_OSCP/delta_N_sf"/>
</dbReference>
<keyword evidence="6 8" id="KW-0139">CF(1)</keyword>
<evidence type="ECO:0000256" key="2">
    <source>
        <dbReference type="ARBA" id="ARBA00022448"/>
    </source>
</evidence>
<evidence type="ECO:0000313" key="9">
    <source>
        <dbReference type="EMBL" id="KEA58999.1"/>
    </source>
</evidence>
<comment type="subcellular location">
    <subcellularLocation>
        <location evidence="8">Cell membrane</location>
        <topology evidence="8">Peripheral membrane protein</topology>
    </subcellularLocation>
    <subcellularLocation>
        <location evidence="1">Membrane</location>
    </subcellularLocation>
</comment>
<evidence type="ECO:0000256" key="6">
    <source>
        <dbReference type="ARBA" id="ARBA00023196"/>
    </source>
</evidence>
<comment type="function">
    <text evidence="8">This protein is part of the stalk that links CF(0) to CF(1). It either transmits conformational changes from CF(0) to CF(1) or is implicated in proton conduction.</text>
</comment>
<evidence type="ECO:0000256" key="4">
    <source>
        <dbReference type="ARBA" id="ARBA00023065"/>
    </source>
</evidence>
<reference evidence="9" key="1">
    <citation type="submission" date="2014-04" db="EMBL/GenBank/DDBJ databases">
        <title>In planta biocontrol of soil-borne Fusarium wilt of banana through a plant endophytic bacterium, Burkholderia cenocepacia 869T2.</title>
        <authorList>
            <person name="Ho Y.-N."/>
            <person name="Chiang H.-M."/>
            <person name="Chao C.-P."/>
            <person name="Su C.-C."/>
            <person name="Hsu H.-F."/>
            <person name="Guo C.-T."/>
            <person name="Hsieh J.-L."/>
            <person name="Huang C.-C."/>
        </authorList>
    </citation>
    <scope>NUCLEOTIDE SEQUENCE [LARGE SCALE GENOMIC DNA]</scope>
    <source>
        <strain evidence="9">869T2</strain>
    </source>
</reference>
<evidence type="ECO:0000256" key="8">
    <source>
        <dbReference type="HAMAP-Rule" id="MF_01416"/>
    </source>
</evidence>
<dbReference type="GO" id="GO:0005886">
    <property type="term" value="C:plasma membrane"/>
    <property type="evidence" value="ECO:0007669"/>
    <property type="project" value="UniProtKB-SubCell"/>
</dbReference>
<gene>
    <name evidence="8" type="primary">atpH</name>
    <name evidence="9" type="ORF">DT99_14455</name>
</gene>
<evidence type="ECO:0000256" key="3">
    <source>
        <dbReference type="ARBA" id="ARBA00022781"/>
    </source>
</evidence>
<dbReference type="InterPro" id="IPR000711">
    <property type="entry name" value="ATPase_OSCP/dsu"/>
</dbReference>
<name>A0A071MDK3_9BURK</name>
<organism evidence="9">
    <name type="scientific">Burkholderia cenocepacia</name>
    <dbReference type="NCBI Taxonomy" id="95486"/>
    <lineage>
        <taxon>Bacteria</taxon>
        <taxon>Pseudomonadati</taxon>
        <taxon>Pseudomonadota</taxon>
        <taxon>Betaproteobacteria</taxon>
        <taxon>Burkholderiales</taxon>
        <taxon>Burkholderiaceae</taxon>
        <taxon>Burkholderia</taxon>
        <taxon>Burkholderia cepacia complex</taxon>
    </lineage>
</organism>
<evidence type="ECO:0000256" key="1">
    <source>
        <dbReference type="ARBA" id="ARBA00004370"/>
    </source>
</evidence>
<dbReference type="PANTHER" id="PTHR11910">
    <property type="entry name" value="ATP SYNTHASE DELTA CHAIN"/>
    <property type="match status" value="1"/>
</dbReference>
<dbReference type="NCBIfam" id="TIGR01145">
    <property type="entry name" value="ATP_synt_delta"/>
    <property type="match status" value="1"/>
</dbReference>
<dbReference type="NCBIfam" id="NF004402">
    <property type="entry name" value="PRK05758.2-2"/>
    <property type="match status" value="1"/>
</dbReference>